<dbReference type="AlphaFoldDB" id="A0A2R5FXT4"/>
<feature type="region of interest" description="Disordered" evidence="1">
    <location>
        <begin position="110"/>
        <end position="139"/>
    </location>
</feature>
<comment type="caution">
    <text evidence="2">The sequence shown here is derived from an EMBL/GenBank/DDBJ whole genome shotgun (WGS) entry which is preliminary data.</text>
</comment>
<organism evidence="2 3">
    <name type="scientific">Nostoc commune NIES-4072</name>
    <dbReference type="NCBI Taxonomy" id="2005467"/>
    <lineage>
        <taxon>Bacteria</taxon>
        <taxon>Bacillati</taxon>
        <taxon>Cyanobacteriota</taxon>
        <taxon>Cyanophyceae</taxon>
        <taxon>Nostocales</taxon>
        <taxon>Nostocaceae</taxon>
        <taxon>Nostoc</taxon>
    </lineage>
</organism>
<dbReference type="RefSeq" id="WP_109013445.1">
    <property type="nucleotide sequence ID" value="NZ_BDUD01000005.1"/>
</dbReference>
<evidence type="ECO:0000256" key="1">
    <source>
        <dbReference type="SAM" id="MobiDB-lite"/>
    </source>
</evidence>
<evidence type="ECO:0000313" key="3">
    <source>
        <dbReference type="Proteomes" id="UP000245124"/>
    </source>
</evidence>
<reference evidence="2 3" key="1">
    <citation type="submission" date="2017-06" db="EMBL/GenBank/DDBJ databases">
        <title>Genome sequencing of cyanobaciteial culture collection at National Institute for Environmental Studies (NIES).</title>
        <authorList>
            <person name="Hirose Y."/>
            <person name="Shimura Y."/>
            <person name="Fujisawa T."/>
            <person name="Nakamura Y."/>
            <person name="Kawachi M."/>
        </authorList>
    </citation>
    <scope>NUCLEOTIDE SEQUENCE [LARGE SCALE GENOMIC DNA]</scope>
    <source>
        <strain evidence="2 3">NIES-4072</strain>
    </source>
</reference>
<protein>
    <submittedName>
        <fullName evidence="2">Uncharacterized protein</fullName>
    </submittedName>
</protein>
<dbReference type="Proteomes" id="UP000245124">
    <property type="component" value="Unassembled WGS sequence"/>
</dbReference>
<dbReference type="OrthoDB" id="511015at2"/>
<feature type="region of interest" description="Disordered" evidence="1">
    <location>
        <begin position="1"/>
        <end position="75"/>
    </location>
</feature>
<evidence type="ECO:0000313" key="2">
    <source>
        <dbReference type="EMBL" id="GBG23576.1"/>
    </source>
</evidence>
<accession>A0A2R5FXT4</accession>
<sequence>MPKRKSTKTNSSPSPSDAAPNKSTILRVVKQKSTATDDNNPAQSSSASTSVPTENQPVEPELEVNNNHSKSIEVSELNSSSALSYDAVPQTIEAENEQLALPITLEAAPVNSSSSTANLENISGEHEQSEIETEQPQLVKKPAYKKLETATNSSGQTFTVKEKIEVSTSNFGTQTVFIISLYSAPDGSIWAYYHPVDKNQRQLWKRGCCRIEDLKKLPMGVNSVLIKQL</sequence>
<feature type="compositionally biased region" description="Polar residues" evidence="1">
    <location>
        <begin position="31"/>
        <end position="56"/>
    </location>
</feature>
<name>A0A2R5FXT4_NOSCO</name>
<gene>
    <name evidence="2" type="ORF">NIES4072_72880</name>
</gene>
<proteinExistence type="predicted"/>
<dbReference type="EMBL" id="BDUD01000005">
    <property type="protein sequence ID" value="GBG23576.1"/>
    <property type="molecule type" value="Genomic_DNA"/>
</dbReference>
<keyword evidence="3" id="KW-1185">Reference proteome</keyword>
<feature type="compositionally biased region" description="Polar residues" evidence="1">
    <location>
        <begin position="110"/>
        <end position="121"/>
    </location>
</feature>